<protein>
    <recommendedName>
        <fullName evidence="2 5">Ribosome biogenesis protein NOP53</fullName>
    </recommendedName>
</protein>
<evidence type="ECO:0000313" key="12">
    <source>
        <dbReference type="Proteomes" id="UP000310708"/>
    </source>
</evidence>
<comment type="subcellular location">
    <subcellularLocation>
        <location evidence="5">Nucleus</location>
        <location evidence="5">Nucleolus</location>
    </subcellularLocation>
    <subcellularLocation>
        <location evidence="5">Nucleus</location>
        <location evidence="5">Nucleoplasm</location>
    </subcellularLocation>
</comment>
<feature type="compositionally biased region" description="Basic and acidic residues" evidence="6">
    <location>
        <begin position="198"/>
        <end position="207"/>
    </location>
</feature>
<evidence type="ECO:0000313" key="9">
    <source>
        <dbReference type="EMBL" id="TIC63164.1"/>
    </source>
</evidence>
<evidence type="ECO:0000313" key="8">
    <source>
        <dbReference type="EMBL" id="TIC25617.1"/>
    </source>
</evidence>
<evidence type="ECO:0000256" key="3">
    <source>
        <dbReference type="ARBA" id="ARBA00022517"/>
    </source>
</evidence>
<accession>A0A4T0QTC4</accession>
<dbReference type="AlphaFoldDB" id="A0A4T0QTC4"/>
<evidence type="ECO:0000313" key="11">
    <source>
        <dbReference type="Proteomes" id="UP000310685"/>
    </source>
</evidence>
<organism evidence="8 10">
    <name type="scientific">Wallemia mellicola</name>
    <dbReference type="NCBI Taxonomy" id="1708541"/>
    <lineage>
        <taxon>Eukaryota</taxon>
        <taxon>Fungi</taxon>
        <taxon>Dikarya</taxon>
        <taxon>Basidiomycota</taxon>
        <taxon>Wallemiomycotina</taxon>
        <taxon>Wallemiomycetes</taxon>
        <taxon>Wallemiales</taxon>
        <taxon>Wallemiaceae</taxon>
        <taxon>Wallemia</taxon>
    </lineage>
</organism>
<feature type="region of interest" description="Disordered" evidence="6">
    <location>
        <begin position="75"/>
        <end position="97"/>
    </location>
</feature>
<dbReference type="PANTHER" id="PTHR14211:SF7">
    <property type="entry name" value="RIBOSOME BIOGENESIS PROTEIN NOP53"/>
    <property type="match status" value="1"/>
</dbReference>
<evidence type="ECO:0000256" key="6">
    <source>
        <dbReference type="SAM" id="MobiDB-lite"/>
    </source>
</evidence>
<dbReference type="GO" id="GO:0008097">
    <property type="term" value="F:5S rRNA binding"/>
    <property type="evidence" value="ECO:0007669"/>
    <property type="project" value="TreeGrafter"/>
</dbReference>
<dbReference type="Pfam" id="PF07767">
    <property type="entry name" value="Nop53"/>
    <property type="match status" value="1"/>
</dbReference>
<dbReference type="Proteomes" id="UP000310685">
    <property type="component" value="Unassembled WGS sequence"/>
</dbReference>
<gene>
    <name evidence="9" type="ORF">E3Q01_03530</name>
    <name evidence="8" type="ORF">E3Q10_03688</name>
    <name evidence="7" type="ORF">E3Q22_03723</name>
</gene>
<proteinExistence type="inferred from homology"/>
<keyword evidence="3 5" id="KW-0690">Ribosome biogenesis</keyword>
<sequence length="437" mass="49768">MPKVGRKGKKEWRKNVNTEDLEANLESLREEQKVYGTKLDDKADKDLFQVDIKGDEGVRKRVKKEKKPLKSLSILSQRSAIPAPSTKHTISSDDKRRLRAISKRDKGPLGASFKPQKGESIAAQGLTKAAKEAGKYNLWNDAQTEEQEVKDEIDNREGFDVVNLKRKPTVKVPSHPTFKTGLEPVEKPHAGQSYNPSSKEHEELLKAAYDKELQRKLRAEENANIRRRMQAARKAGGMELDIPDSDAEDVEEDDEKEQDDAEKASAEENAENEDEDFETKEKKRIEEFRLAKKKRKAALQLKKDKIDKDRSAFLKAQKHAITQAPGINKALLKKLRKQEERAQARKEANASKELGVGGLEGKKVGSHVVPTAEVDVQLGEDLSESLRGVKTEGNLFRDRFLSMQKRALIEPRQPVAARRKYKRKDYETPAFRFWEKR</sequence>
<dbReference type="EMBL" id="SPRC01000052">
    <property type="protein sequence ID" value="TIB76050.1"/>
    <property type="molecule type" value="Genomic_DNA"/>
</dbReference>
<evidence type="ECO:0000313" key="10">
    <source>
        <dbReference type="Proteomes" id="UP000305647"/>
    </source>
</evidence>
<dbReference type="InterPro" id="IPR011687">
    <property type="entry name" value="Nop53/GLTSCR2"/>
</dbReference>
<dbReference type="PIRSF" id="PIRSF017302">
    <property type="entry name" value="Gltscr2"/>
    <property type="match status" value="1"/>
</dbReference>
<comment type="function">
    <text evidence="5">May play a role in ribosome biogenesis.</text>
</comment>
<dbReference type="GO" id="GO:0000027">
    <property type="term" value="P:ribosomal large subunit assembly"/>
    <property type="evidence" value="ECO:0007669"/>
    <property type="project" value="UniProtKB-UniRule"/>
</dbReference>
<evidence type="ECO:0000256" key="1">
    <source>
        <dbReference type="ARBA" id="ARBA00008838"/>
    </source>
</evidence>
<dbReference type="Proteomes" id="UP000305647">
    <property type="component" value="Unassembled WGS sequence"/>
</dbReference>
<feature type="region of interest" description="Disordered" evidence="6">
    <location>
        <begin position="220"/>
        <end position="282"/>
    </location>
</feature>
<evidence type="ECO:0000256" key="5">
    <source>
        <dbReference type="PIRNR" id="PIRNR017302"/>
    </source>
</evidence>
<dbReference type="EMBL" id="SPRO01000055">
    <property type="protein sequence ID" value="TIC25617.1"/>
    <property type="molecule type" value="Genomic_DNA"/>
</dbReference>
<name>A0A4T0QTC4_9BASI</name>
<dbReference type="EMBL" id="SPRX01000053">
    <property type="protein sequence ID" value="TIC63164.1"/>
    <property type="molecule type" value="Genomic_DNA"/>
</dbReference>
<feature type="compositionally biased region" description="Acidic residues" evidence="6">
    <location>
        <begin position="268"/>
        <end position="278"/>
    </location>
</feature>
<evidence type="ECO:0000256" key="2">
    <source>
        <dbReference type="ARBA" id="ARBA00018339"/>
    </source>
</evidence>
<dbReference type="Proteomes" id="UP000310708">
    <property type="component" value="Unassembled WGS sequence"/>
</dbReference>
<feature type="region of interest" description="Disordered" evidence="6">
    <location>
        <begin position="336"/>
        <end position="362"/>
    </location>
</feature>
<reference evidence="10 11" key="1">
    <citation type="submission" date="2019-03" db="EMBL/GenBank/DDBJ databases">
        <title>Sequencing 25 genomes of Wallemia mellicola.</title>
        <authorList>
            <person name="Gostincar C."/>
        </authorList>
    </citation>
    <scope>NUCLEOTIDE SEQUENCE [LARGE SCALE GENOMIC DNA]</scope>
    <source>
        <strain evidence="7 11">EXF-6152</strain>
        <strain evidence="9 12">EXF-757</strain>
        <strain evidence="8 10">EXF-8738</strain>
    </source>
</reference>
<comment type="similarity">
    <text evidence="1 5">Belongs to the NOP53 family.</text>
</comment>
<evidence type="ECO:0000313" key="7">
    <source>
        <dbReference type="EMBL" id="TIB76050.1"/>
    </source>
</evidence>
<evidence type="ECO:0000256" key="4">
    <source>
        <dbReference type="ARBA" id="ARBA00023242"/>
    </source>
</evidence>
<dbReference type="PANTHER" id="PTHR14211">
    <property type="entry name" value="GLIOMA SUPPRESSOR CANDIDATE REGION GENE 2"/>
    <property type="match status" value="1"/>
</dbReference>
<dbReference type="GO" id="GO:0005730">
    <property type="term" value="C:nucleolus"/>
    <property type="evidence" value="ECO:0007669"/>
    <property type="project" value="UniProtKB-SubCell"/>
</dbReference>
<feature type="compositionally biased region" description="Acidic residues" evidence="6">
    <location>
        <begin position="241"/>
        <end position="260"/>
    </location>
</feature>
<comment type="caution">
    <text evidence="8">The sequence shown here is derived from an EMBL/GenBank/DDBJ whole genome shotgun (WGS) entry which is preliminary data.</text>
</comment>
<dbReference type="GO" id="GO:0006364">
    <property type="term" value="P:rRNA processing"/>
    <property type="evidence" value="ECO:0007669"/>
    <property type="project" value="TreeGrafter"/>
</dbReference>
<feature type="compositionally biased region" description="Basic and acidic residues" evidence="6">
    <location>
        <begin position="337"/>
        <end position="350"/>
    </location>
</feature>
<feature type="region of interest" description="Disordered" evidence="6">
    <location>
        <begin position="171"/>
        <end position="207"/>
    </location>
</feature>
<dbReference type="GO" id="GO:0005654">
    <property type="term" value="C:nucleoplasm"/>
    <property type="evidence" value="ECO:0007669"/>
    <property type="project" value="UniProtKB-SubCell"/>
</dbReference>
<keyword evidence="4 5" id="KW-0539">Nucleus</keyword>